<comment type="caution">
    <text evidence="1">The sequence shown here is derived from an EMBL/GenBank/DDBJ whole genome shotgun (WGS) entry which is preliminary data.</text>
</comment>
<name>A0ABP7A0S4_9ACTN</name>
<protein>
    <submittedName>
        <fullName evidence="1">Uncharacterized protein</fullName>
    </submittedName>
</protein>
<reference evidence="2" key="1">
    <citation type="journal article" date="2019" name="Int. J. Syst. Evol. Microbiol.">
        <title>The Global Catalogue of Microorganisms (GCM) 10K type strain sequencing project: providing services to taxonomists for standard genome sequencing and annotation.</title>
        <authorList>
            <consortium name="The Broad Institute Genomics Platform"/>
            <consortium name="The Broad Institute Genome Sequencing Center for Infectious Disease"/>
            <person name="Wu L."/>
            <person name="Ma J."/>
        </authorList>
    </citation>
    <scope>NUCLEOTIDE SEQUENCE [LARGE SCALE GENOMIC DNA]</scope>
    <source>
        <strain evidence="2">JCM 16902</strain>
    </source>
</reference>
<organism evidence="1 2">
    <name type="scientific">Kineosporia mesophila</name>
    <dbReference type="NCBI Taxonomy" id="566012"/>
    <lineage>
        <taxon>Bacteria</taxon>
        <taxon>Bacillati</taxon>
        <taxon>Actinomycetota</taxon>
        <taxon>Actinomycetes</taxon>
        <taxon>Kineosporiales</taxon>
        <taxon>Kineosporiaceae</taxon>
        <taxon>Kineosporia</taxon>
    </lineage>
</organism>
<sequence length="113" mass="12297">MTDEPGSPFTKIERETLWNAVEGTHLIEIRNDAPDPGYSLDTYRSEVGRAMKRLADAGLITPFLGAWGEEATRTIGIGEAMARISDGTAWDPDQAELISIEATEEGRSVAMSL</sequence>
<evidence type="ECO:0000313" key="1">
    <source>
        <dbReference type="EMBL" id="GAA3622495.1"/>
    </source>
</evidence>
<dbReference type="RefSeq" id="WP_231481132.1">
    <property type="nucleotide sequence ID" value="NZ_BAAAZO010000009.1"/>
</dbReference>
<accession>A0ABP7A0S4</accession>
<proteinExistence type="predicted"/>
<dbReference type="EMBL" id="BAAAZO010000009">
    <property type="protein sequence ID" value="GAA3622495.1"/>
    <property type="molecule type" value="Genomic_DNA"/>
</dbReference>
<dbReference type="Proteomes" id="UP001501074">
    <property type="component" value="Unassembled WGS sequence"/>
</dbReference>
<gene>
    <name evidence="1" type="ORF">GCM10022223_44310</name>
</gene>
<keyword evidence="2" id="KW-1185">Reference proteome</keyword>
<evidence type="ECO:0000313" key="2">
    <source>
        <dbReference type="Proteomes" id="UP001501074"/>
    </source>
</evidence>